<evidence type="ECO:0000313" key="1">
    <source>
        <dbReference type="EMBL" id="RDX46506.1"/>
    </source>
</evidence>
<protein>
    <submittedName>
        <fullName evidence="1">Uncharacterized protein</fullName>
    </submittedName>
</protein>
<evidence type="ECO:0000313" key="2">
    <source>
        <dbReference type="Proteomes" id="UP000256964"/>
    </source>
</evidence>
<keyword evidence="2" id="KW-1185">Reference proteome</keyword>
<proteinExistence type="predicted"/>
<gene>
    <name evidence="1" type="ORF">OH76DRAFT_830695</name>
</gene>
<dbReference type="AlphaFoldDB" id="A0A371D1T4"/>
<sequence length="174" mass="19292">MCIFGSEAMRGRGRGRSRTFKLPDVEVMRPYRARSTAHWTLCKRPEELAGSVLGPRHSGEGVLTPVVGVLRSVCGLSSAQIGYGAHGTRHAPPRLPHRVFSELLARACQGLASAMQDHAVARGGERAPYVRGGMRMLRPEGSWVHRTRRRGVCRVWQSFYLLFGSLACRLELRA</sequence>
<dbReference type="EMBL" id="KZ857426">
    <property type="protein sequence ID" value="RDX46506.1"/>
    <property type="molecule type" value="Genomic_DNA"/>
</dbReference>
<dbReference type="Proteomes" id="UP000256964">
    <property type="component" value="Unassembled WGS sequence"/>
</dbReference>
<accession>A0A371D1T4</accession>
<organism evidence="1 2">
    <name type="scientific">Lentinus brumalis</name>
    <dbReference type="NCBI Taxonomy" id="2498619"/>
    <lineage>
        <taxon>Eukaryota</taxon>
        <taxon>Fungi</taxon>
        <taxon>Dikarya</taxon>
        <taxon>Basidiomycota</taxon>
        <taxon>Agaricomycotina</taxon>
        <taxon>Agaricomycetes</taxon>
        <taxon>Polyporales</taxon>
        <taxon>Polyporaceae</taxon>
        <taxon>Lentinus</taxon>
    </lineage>
</organism>
<name>A0A371D1T4_9APHY</name>
<reference evidence="1 2" key="1">
    <citation type="journal article" date="2018" name="Biotechnol. Biofuels">
        <title>Integrative visual omics of the white-rot fungus Polyporus brumalis exposes the biotechnological potential of its oxidative enzymes for delignifying raw plant biomass.</title>
        <authorList>
            <person name="Miyauchi S."/>
            <person name="Rancon A."/>
            <person name="Drula E."/>
            <person name="Hage H."/>
            <person name="Chaduli D."/>
            <person name="Favel A."/>
            <person name="Grisel S."/>
            <person name="Henrissat B."/>
            <person name="Herpoel-Gimbert I."/>
            <person name="Ruiz-Duenas F.J."/>
            <person name="Chevret D."/>
            <person name="Hainaut M."/>
            <person name="Lin J."/>
            <person name="Wang M."/>
            <person name="Pangilinan J."/>
            <person name="Lipzen A."/>
            <person name="Lesage-Meessen L."/>
            <person name="Navarro D."/>
            <person name="Riley R."/>
            <person name="Grigoriev I.V."/>
            <person name="Zhou S."/>
            <person name="Raouche S."/>
            <person name="Rosso M.N."/>
        </authorList>
    </citation>
    <scope>NUCLEOTIDE SEQUENCE [LARGE SCALE GENOMIC DNA]</scope>
    <source>
        <strain evidence="1 2">BRFM 1820</strain>
    </source>
</reference>